<protein>
    <submittedName>
        <fullName evidence="1">Phage tail protein</fullName>
    </submittedName>
</protein>
<keyword evidence="2" id="KW-1185">Reference proteome</keyword>
<accession>A0A8J7DWD3</accession>
<evidence type="ECO:0000313" key="2">
    <source>
        <dbReference type="Proteomes" id="UP000654482"/>
    </source>
</evidence>
<dbReference type="GO" id="GO:0005198">
    <property type="term" value="F:structural molecule activity"/>
    <property type="evidence" value="ECO:0007669"/>
    <property type="project" value="InterPro"/>
</dbReference>
<dbReference type="RefSeq" id="WP_194029487.1">
    <property type="nucleotide sequence ID" value="NZ_JADEWZ010000014.1"/>
</dbReference>
<name>A0A8J7DWD3_9CYAN</name>
<dbReference type="NCBIfam" id="TIGR02241">
    <property type="entry name" value="conserved hypothetical phage tail region protein"/>
    <property type="match status" value="1"/>
</dbReference>
<gene>
    <name evidence="1" type="ORF">IQ249_10820</name>
</gene>
<dbReference type="Proteomes" id="UP000654482">
    <property type="component" value="Unassembled WGS sequence"/>
</dbReference>
<sequence length="160" mass="17747">MSDSFPIPAISLTKNPPVGFSFMVTFLIGGFVPNPLDIRFQRVSGISSTMETTEIREGGENLFSLRLPTRMTYGNLVLERGMVIGSSLNIEFNLAMSTMSFQPGNVLVMLLNAKDIPIASWLFQETYPVTWSVSDLDANQSSIVIDTMELAYARLQSLRI</sequence>
<proteinExistence type="predicted"/>
<evidence type="ECO:0000313" key="1">
    <source>
        <dbReference type="EMBL" id="MBE9116391.1"/>
    </source>
</evidence>
<organism evidence="1 2">
    <name type="scientific">Lusitaniella coriacea LEGE 07157</name>
    <dbReference type="NCBI Taxonomy" id="945747"/>
    <lineage>
        <taxon>Bacteria</taxon>
        <taxon>Bacillati</taxon>
        <taxon>Cyanobacteriota</taxon>
        <taxon>Cyanophyceae</taxon>
        <taxon>Spirulinales</taxon>
        <taxon>Lusitaniellaceae</taxon>
        <taxon>Lusitaniella</taxon>
    </lineage>
</organism>
<dbReference type="InterPro" id="IPR011747">
    <property type="entry name" value="CHP02241"/>
</dbReference>
<dbReference type="PANTHER" id="PTHR38009">
    <property type="entry name" value="CONSERVED HYPOTHETICAL PHAGE TAIL PROTEIN"/>
    <property type="match status" value="1"/>
</dbReference>
<dbReference type="InterPro" id="IPR010667">
    <property type="entry name" value="Phage_T4_Gp19"/>
</dbReference>
<dbReference type="Pfam" id="PF06841">
    <property type="entry name" value="Phage_T4_gp19"/>
    <property type="match status" value="1"/>
</dbReference>
<reference evidence="1" key="1">
    <citation type="submission" date="2020-10" db="EMBL/GenBank/DDBJ databases">
        <authorList>
            <person name="Castelo-Branco R."/>
            <person name="Eusebio N."/>
            <person name="Adriana R."/>
            <person name="Vieira A."/>
            <person name="Brugerolle De Fraissinette N."/>
            <person name="Rezende De Castro R."/>
            <person name="Schneider M.P."/>
            <person name="Vasconcelos V."/>
            <person name="Leao P.N."/>
        </authorList>
    </citation>
    <scope>NUCLEOTIDE SEQUENCE</scope>
    <source>
        <strain evidence="1">LEGE 07157</strain>
    </source>
</reference>
<dbReference type="EMBL" id="JADEWZ010000014">
    <property type="protein sequence ID" value="MBE9116391.1"/>
    <property type="molecule type" value="Genomic_DNA"/>
</dbReference>
<comment type="caution">
    <text evidence="1">The sequence shown here is derived from an EMBL/GenBank/DDBJ whole genome shotgun (WGS) entry which is preliminary data.</text>
</comment>
<dbReference type="AlphaFoldDB" id="A0A8J7DWD3"/>
<dbReference type="PANTHER" id="PTHR38009:SF1">
    <property type="entry name" value="CONSERVED HYPOTHETICAL PHAGE TAIL PROTEIN"/>
    <property type="match status" value="1"/>
</dbReference>